<dbReference type="AlphaFoldDB" id="A0A1H9JJ10"/>
<evidence type="ECO:0000313" key="6">
    <source>
        <dbReference type="Proteomes" id="UP000198504"/>
    </source>
</evidence>
<accession>A0A1H9JJ10</accession>
<evidence type="ECO:0000256" key="3">
    <source>
        <dbReference type="SAM" id="SignalP"/>
    </source>
</evidence>
<dbReference type="InterPro" id="IPR036188">
    <property type="entry name" value="FAD/NAD-bd_sf"/>
</dbReference>
<keyword evidence="2" id="KW-0503">Monooxygenase</keyword>
<keyword evidence="6" id="KW-1185">Reference proteome</keyword>
<dbReference type="Pfam" id="PF01494">
    <property type="entry name" value="FAD_binding_3"/>
    <property type="match status" value="1"/>
</dbReference>
<dbReference type="PANTHER" id="PTHR13789:SF309">
    <property type="entry name" value="PUTATIVE (AFU_ORTHOLOGUE AFUA_6G14510)-RELATED"/>
    <property type="match status" value="1"/>
</dbReference>
<keyword evidence="1" id="KW-0560">Oxidoreductase</keyword>
<dbReference type="InterPro" id="IPR002938">
    <property type="entry name" value="FAD-bd"/>
</dbReference>
<dbReference type="InterPro" id="IPR050493">
    <property type="entry name" value="FAD-dep_Monooxygenase_BioMet"/>
</dbReference>
<evidence type="ECO:0000256" key="1">
    <source>
        <dbReference type="ARBA" id="ARBA00023002"/>
    </source>
</evidence>
<dbReference type="Proteomes" id="UP000198504">
    <property type="component" value="Unassembled WGS sequence"/>
</dbReference>
<evidence type="ECO:0000259" key="4">
    <source>
        <dbReference type="Pfam" id="PF01494"/>
    </source>
</evidence>
<reference evidence="6" key="1">
    <citation type="submission" date="2016-10" db="EMBL/GenBank/DDBJ databases">
        <authorList>
            <person name="Varghese N."/>
            <person name="Submissions S."/>
        </authorList>
    </citation>
    <scope>NUCLEOTIDE SEQUENCE [LARGE SCALE GENOMIC DNA]</scope>
    <source>
        <strain evidence="6">CGMCC 4.6856</strain>
    </source>
</reference>
<feature type="chain" id="PRO_5038836105" evidence="3">
    <location>
        <begin position="23"/>
        <end position="377"/>
    </location>
</feature>
<organism evidence="5 6">
    <name type="scientific">Microlunatus flavus</name>
    <dbReference type="NCBI Taxonomy" id="1036181"/>
    <lineage>
        <taxon>Bacteria</taxon>
        <taxon>Bacillati</taxon>
        <taxon>Actinomycetota</taxon>
        <taxon>Actinomycetes</taxon>
        <taxon>Propionibacteriales</taxon>
        <taxon>Propionibacteriaceae</taxon>
        <taxon>Microlunatus</taxon>
    </lineage>
</organism>
<protein>
    <submittedName>
        <fullName evidence="5">2-polyprenyl-6-methoxyphenol hydroxylase</fullName>
    </submittedName>
</protein>
<dbReference type="GO" id="GO:0071949">
    <property type="term" value="F:FAD binding"/>
    <property type="evidence" value="ECO:0007669"/>
    <property type="project" value="InterPro"/>
</dbReference>
<keyword evidence="3" id="KW-0732">Signal</keyword>
<sequence>MVAVQKALIVGAGIAGPAAALALAKIGVESTVVESHTGPAAGVGAIITLAGNGLDVLRTLGADAAVVSAGQQISEIVMSDDSGQPFARFPGGGHVLPRDVLAQIVTERATTSGASVVYGRRLVEISPEHDAVVARLEDGTVLEADVLIGADGIHSTVRRLLDPHAPAPVYEGLLGFGAPTHSDKVHAEAGVMHFAFGRRFLGYWRLPDDRVCWYAALPHEQLSRKQVVAVPPEVWLERLRTEYAEHVPAKDLLAETRSADLVATGPTLRMPPVPRWAGDRVVLVGDAVHAPSSSSGQGASMALESALELARCLRDARDVDAAFRAYEAIRRPRVEAVSAIAAAANRAKAGAGSAPAAPRFDPVDHHIDFEARVALLD</sequence>
<dbReference type="Gene3D" id="3.50.50.60">
    <property type="entry name" value="FAD/NAD(P)-binding domain"/>
    <property type="match status" value="1"/>
</dbReference>
<dbReference type="PANTHER" id="PTHR13789">
    <property type="entry name" value="MONOOXYGENASE"/>
    <property type="match status" value="1"/>
</dbReference>
<name>A0A1H9JJ10_9ACTN</name>
<dbReference type="PRINTS" id="PR00420">
    <property type="entry name" value="RNGMNOXGNASE"/>
</dbReference>
<dbReference type="EMBL" id="FOFA01000006">
    <property type="protein sequence ID" value="SEQ86779.1"/>
    <property type="molecule type" value="Genomic_DNA"/>
</dbReference>
<gene>
    <name evidence="5" type="ORF">SAMN05421756_106227</name>
</gene>
<feature type="domain" description="FAD-binding" evidence="4">
    <location>
        <begin position="7"/>
        <end position="337"/>
    </location>
</feature>
<dbReference type="GO" id="GO:0004497">
    <property type="term" value="F:monooxygenase activity"/>
    <property type="evidence" value="ECO:0007669"/>
    <property type="project" value="UniProtKB-KW"/>
</dbReference>
<dbReference type="STRING" id="1036181.SAMN05421756_106227"/>
<evidence type="ECO:0000256" key="2">
    <source>
        <dbReference type="ARBA" id="ARBA00023033"/>
    </source>
</evidence>
<evidence type="ECO:0000313" key="5">
    <source>
        <dbReference type="EMBL" id="SEQ86779.1"/>
    </source>
</evidence>
<proteinExistence type="predicted"/>
<feature type="signal peptide" evidence="3">
    <location>
        <begin position="1"/>
        <end position="22"/>
    </location>
</feature>
<dbReference type="SUPFAM" id="SSF51905">
    <property type="entry name" value="FAD/NAD(P)-binding domain"/>
    <property type="match status" value="1"/>
</dbReference>